<accession>A0A812RSQ6</accession>
<keyword evidence="7 8" id="KW-0694">RNA-binding</keyword>
<evidence type="ECO:0000256" key="7">
    <source>
        <dbReference type="ARBA" id="ARBA00022884"/>
    </source>
</evidence>
<comment type="domain">
    <text evidence="8">The Q motif is unique to and characteristic of the DEAD box family of RNA helicases and controls ATP binding and hydrolysis.</text>
</comment>
<dbReference type="PROSITE" id="PS00018">
    <property type="entry name" value="EF_HAND_1"/>
    <property type="match status" value="1"/>
</dbReference>
<comment type="caution">
    <text evidence="12">The sequence shown here is derived from an EMBL/GenBank/DDBJ whole genome shotgun (WGS) entry which is preliminary data.</text>
</comment>
<feature type="domain" description="Helicase C-terminal" evidence="11">
    <location>
        <begin position="688"/>
        <end position="848"/>
    </location>
</feature>
<keyword evidence="6 8" id="KW-0067">ATP-binding</keyword>
<evidence type="ECO:0000313" key="12">
    <source>
        <dbReference type="EMBL" id="CAE7454679.1"/>
    </source>
</evidence>
<dbReference type="GO" id="GO:0003724">
    <property type="term" value="F:RNA helicase activity"/>
    <property type="evidence" value="ECO:0007669"/>
    <property type="project" value="UniProtKB-EC"/>
</dbReference>
<keyword evidence="2 8" id="KW-0547">Nucleotide-binding</keyword>
<dbReference type="PROSITE" id="PS00039">
    <property type="entry name" value="DEAD_ATP_HELICASE"/>
    <property type="match status" value="1"/>
</dbReference>
<dbReference type="InterPro" id="IPR018247">
    <property type="entry name" value="EF_Hand_1_Ca_BS"/>
</dbReference>
<dbReference type="Proteomes" id="UP000604046">
    <property type="component" value="Unassembled WGS sequence"/>
</dbReference>
<dbReference type="GO" id="GO:0005509">
    <property type="term" value="F:calcium ion binding"/>
    <property type="evidence" value="ECO:0007669"/>
    <property type="project" value="InterPro"/>
</dbReference>
<dbReference type="InterPro" id="IPR000629">
    <property type="entry name" value="RNA-helicase_DEAD-box_CS"/>
</dbReference>
<evidence type="ECO:0000256" key="2">
    <source>
        <dbReference type="ARBA" id="ARBA00022741"/>
    </source>
</evidence>
<gene>
    <name evidence="12" type="ORF">SNAT2548_LOCUS24988</name>
</gene>
<keyword evidence="4 8" id="KW-0347">Helicase</keyword>
<evidence type="ECO:0000259" key="9">
    <source>
        <dbReference type="PROSITE" id="PS50222"/>
    </source>
</evidence>
<dbReference type="PANTHER" id="PTHR24031">
    <property type="entry name" value="RNA HELICASE"/>
    <property type="match status" value="1"/>
</dbReference>
<evidence type="ECO:0000256" key="3">
    <source>
        <dbReference type="ARBA" id="ARBA00022801"/>
    </source>
</evidence>
<dbReference type="InterPro" id="IPR014001">
    <property type="entry name" value="Helicase_ATP-bd"/>
</dbReference>
<keyword evidence="13" id="KW-1185">Reference proteome</keyword>
<feature type="domain" description="EF-hand" evidence="9">
    <location>
        <begin position="248"/>
        <end position="283"/>
    </location>
</feature>
<dbReference type="Pfam" id="PF00271">
    <property type="entry name" value="Helicase_C"/>
    <property type="match status" value="1"/>
</dbReference>
<dbReference type="Gene3D" id="3.40.50.300">
    <property type="entry name" value="P-loop containing nucleotide triphosphate hydrolases"/>
    <property type="match status" value="2"/>
</dbReference>
<protein>
    <recommendedName>
        <fullName evidence="8">ATP-dependent RNA helicase</fullName>
        <ecNumber evidence="8">3.6.4.13</ecNumber>
    </recommendedName>
</protein>
<evidence type="ECO:0000256" key="1">
    <source>
        <dbReference type="ARBA" id="ARBA00005253"/>
    </source>
</evidence>
<dbReference type="EC" id="3.6.4.13" evidence="8"/>
<dbReference type="EMBL" id="CAJNDS010002376">
    <property type="protein sequence ID" value="CAE7454679.1"/>
    <property type="molecule type" value="Genomic_DNA"/>
</dbReference>
<comment type="similarity">
    <text evidence="8">Belongs to the DEAD box helicase family.</text>
</comment>
<evidence type="ECO:0000256" key="8">
    <source>
        <dbReference type="RuleBase" id="RU365068"/>
    </source>
</evidence>
<organism evidence="12 13">
    <name type="scientific">Symbiodinium natans</name>
    <dbReference type="NCBI Taxonomy" id="878477"/>
    <lineage>
        <taxon>Eukaryota</taxon>
        <taxon>Sar</taxon>
        <taxon>Alveolata</taxon>
        <taxon>Dinophyceae</taxon>
        <taxon>Suessiales</taxon>
        <taxon>Symbiodiniaceae</taxon>
        <taxon>Symbiodinium</taxon>
    </lineage>
</organism>
<dbReference type="SUPFAM" id="SSF47473">
    <property type="entry name" value="EF-hand"/>
    <property type="match status" value="1"/>
</dbReference>
<dbReference type="PROSITE" id="PS51194">
    <property type="entry name" value="HELICASE_CTER"/>
    <property type="match status" value="1"/>
</dbReference>
<dbReference type="SMART" id="SM00487">
    <property type="entry name" value="DEXDc"/>
    <property type="match status" value="1"/>
</dbReference>
<dbReference type="SMART" id="SM00490">
    <property type="entry name" value="HELICc"/>
    <property type="match status" value="1"/>
</dbReference>
<comment type="similarity">
    <text evidence="1">Belongs to the centrin family.</text>
</comment>
<dbReference type="InterPro" id="IPR011545">
    <property type="entry name" value="DEAD/DEAH_box_helicase_dom"/>
</dbReference>
<proteinExistence type="inferred from homology"/>
<dbReference type="GO" id="GO:0003723">
    <property type="term" value="F:RNA binding"/>
    <property type="evidence" value="ECO:0007669"/>
    <property type="project" value="UniProtKB-UniRule"/>
</dbReference>
<dbReference type="Pfam" id="PF00270">
    <property type="entry name" value="DEAD"/>
    <property type="match status" value="1"/>
</dbReference>
<evidence type="ECO:0000256" key="5">
    <source>
        <dbReference type="ARBA" id="ARBA00022837"/>
    </source>
</evidence>
<dbReference type="InterPro" id="IPR001650">
    <property type="entry name" value="Helicase_C-like"/>
</dbReference>
<feature type="domain" description="Helicase ATP-binding" evidence="10">
    <location>
        <begin position="468"/>
        <end position="655"/>
    </location>
</feature>
<dbReference type="GO" id="GO:0016787">
    <property type="term" value="F:hydrolase activity"/>
    <property type="evidence" value="ECO:0007669"/>
    <property type="project" value="UniProtKB-KW"/>
</dbReference>
<comment type="catalytic activity">
    <reaction evidence="8">
        <text>ATP + H2O = ADP + phosphate + H(+)</text>
        <dbReference type="Rhea" id="RHEA:13065"/>
        <dbReference type="ChEBI" id="CHEBI:15377"/>
        <dbReference type="ChEBI" id="CHEBI:15378"/>
        <dbReference type="ChEBI" id="CHEBI:30616"/>
        <dbReference type="ChEBI" id="CHEBI:43474"/>
        <dbReference type="ChEBI" id="CHEBI:456216"/>
        <dbReference type="EC" id="3.6.4.13"/>
    </reaction>
</comment>
<evidence type="ECO:0000256" key="6">
    <source>
        <dbReference type="ARBA" id="ARBA00022840"/>
    </source>
</evidence>
<dbReference type="InterPro" id="IPR027417">
    <property type="entry name" value="P-loop_NTPase"/>
</dbReference>
<dbReference type="AlphaFoldDB" id="A0A812RSQ6"/>
<dbReference type="SUPFAM" id="SSF52540">
    <property type="entry name" value="P-loop containing nucleoside triphosphate hydrolases"/>
    <property type="match status" value="2"/>
</dbReference>
<sequence>MAAPMLSQQCAATIITPSFTSPPSFLRVFLHLTLPRCKFQSVHIYVVGIVSCRAPPAKASRSYQAVAPEDAGMMAMPVLTLRHVDAYARLRSAHMRNALQADASSMKKRSEQRAHSAAQVCDLFQVRGLPRPELTPPVQLLMPQLQKVQKLTDIDGKALLLSVQAGAYLPAVGSIGSIPSAAVNASAAARERKFVEVLSCFCLQAGGYMSAGAAVDASVAAPTMKLREVATSSPAPMEPMMVPYFVLRSFAILTDMFDRLDANHDGVLSRAEWQGAMQAMQGPATDCPVCGNVFAYDSVEIGGRSTVCFDLFLTYLGITSRRRGSSLSLALSSHASSEPLSVDPHDAHTVVLCNEDGNGIPCTSVDAVTISVHNFDLFDRRIRILQVFEKVSVFKWHGNYVPAWSRTGKVAASGVVKPVRSSKVFAETTFADFPIDDRLRKGLEATLGKSHLTPVQHEVLSRHLAEKEAASARQADLLLQAPTGTGKTIAFLLPTLQRLLLLEDARCAGRELPEGVLALVLAPTRELALQSAKVASRLLQYSGGLVRSSFVAGSFSLEEDVRRLREDAPQLLFATPWRLARHLQTTPHFVRALQSVELLVLDEADRLLDPSFVYKVDYLIRCLPTPRPRMLLCSATFSEPIRKFAIRSLRANLETISIGSKEPSLSQAATEVATPVHQVLVKYNPGEFLATLHAVLEQEMGQEGDMRRVLVVFPTVRWLQFFYVLLKHRANMPGLFALHRSLSDDRRRARALRFSKGAPPIRGALFATDLASRGMDFDVHAVIQVGPPSDREQYIHRAGRTGRLASQGRSVLLLNPVEMTVLQELGMSAEEVQVQAASSFECALSSIRGWWEDASMSASGHLFFASAIAFYLNESQRLRARAVDVVQTVAALLQSTGLPQDYGLPAIPRGLAARLREKDELVAVRTETVRERWDVLSALGPGTMRKPTKPANVPEADKIEALHAQQGAESKRRLAFGLEMCSCRSG</sequence>
<dbReference type="OrthoDB" id="193716at2759"/>
<keyword evidence="3 8" id="KW-0378">Hydrolase</keyword>
<dbReference type="GO" id="GO:0005524">
    <property type="term" value="F:ATP binding"/>
    <property type="evidence" value="ECO:0007669"/>
    <property type="project" value="UniProtKB-UniRule"/>
</dbReference>
<evidence type="ECO:0000313" key="13">
    <source>
        <dbReference type="Proteomes" id="UP000604046"/>
    </source>
</evidence>
<evidence type="ECO:0000259" key="10">
    <source>
        <dbReference type="PROSITE" id="PS51192"/>
    </source>
</evidence>
<dbReference type="InterPro" id="IPR002048">
    <property type="entry name" value="EF_hand_dom"/>
</dbReference>
<dbReference type="InterPro" id="IPR011992">
    <property type="entry name" value="EF-hand-dom_pair"/>
</dbReference>
<evidence type="ECO:0000259" key="11">
    <source>
        <dbReference type="PROSITE" id="PS51194"/>
    </source>
</evidence>
<reference evidence="12" key="1">
    <citation type="submission" date="2021-02" db="EMBL/GenBank/DDBJ databases">
        <authorList>
            <person name="Dougan E. K."/>
            <person name="Rhodes N."/>
            <person name="Thang M."/>
            <person name="Chan C."/>
        </authorList>
    </citation>
    <scope>NUCLEOTIDE SEQUENCE</scope>
</reference>
<name>A0A812RSQ6_9DINO</name>
<comment type="function">
    <text evidence="8">RNA helicase.</text>
</comment>
<dbReference type="PROSITE" id="PS51192">
    <property type="entry name" value="HELICASE_ATP_BIND_1"/>
    <property type="match status" value="1"/>
</dbReference>
<dbReference type="PROSITE" id="PS50222">
    <property type="entry name" value="EF_HAND_2"/>
    <property type="match status" value="1"/>
</dbReference>
<keyword evidence="5" id="KW-0106">Calcium</keyword>
<evidence type="ECO:0000256" key="4">
    <source>
        <dbReference type="ARBA" id="ARBA00022806"/>
    </source>
</evidence>